<evidence type="ECO:0000256" key="18">
    <source>
        <dbReference type="ARBA" id="ARBA00023288"/>
    </source>
</evidence>
<dbReference type="FunFam" id="1.10.533.10:FF:000063">
    <property type="entry name" value="Mitochondrial antiviral-signaling protein"/>
    <property type="match status" value="1"/>
</dbReference>
<evidence type="ECO:0000256" key="13">
    <source>
        <dbReference type="ARBA" id="ARBA00023118"/>
    </source>
</evidence>
<name>A0A0Q3URN1_AMAAE</name>
<evidence type="ECO:0000256" key="1">
    <source>
        <dbReference type="ARBA" id="ARBA00004275"/>
    </source>
</evidence>
<keyword evidence="24" id="KW-1185">Reference proteome</keyword>
<comment type="caution">
    <text evidence="23">The sequence shown here is derived from an EMBL/GenBank/DDBJ whole genome shotgun (WGS) entry which is preliminary data.</text>
</comment>
<evidence type="ECO:0000256" key="17">
    <source>
        <dbReference type="ARBA" id="ARBA00023140"/>
    </source>
</evidence>
<keyword evidence="9" id="KW-1000">Mitochondrion outer membrane</keyword>
<feature type="domain" description="Caspase recruitment" evidence="22">
    <location>
        <begin position="9"/>
        <end position="91"/>
    </location>
</feature>
<evidence type="ECO:0000256" key="12">
    <source>
        <dbReference type="ARBA" id="ARBA00022989"/>
    </source>
</evidence>
<keyword evidence="18" id="KW-0449">Lipoprotein</keyword>
<keyword evidence="8" id="KW-0812">Transmembrane</keyword>
<dbReference type="Gene3D" id="1.10.533.10">
    <property type="entry name" value="Death Domain, Fas"/>
    <property type="match status" value="1"/>
</dbReference>
<dbReference type="InterPro" id="IPR011029">
    <property type="entry name" value="DEATH-like_dom_sf"/>
</dbReference>
<keyword evidence="12" id="KW-1133">Transmembrane helix</keyword>
<dbReference type="GO" id="GO:0045071">
    <property type="term" value="P:negative regulation of viral genome replication"/>
    <property type="evidence" value="ECO:0007669"/>
    <property type="project" value="UniProtKB-ARBA"/>
</dbReference>
<evidence type="ECO:0000256" key="4">
    <source>
        <dbReference type="ARBA" id="ARBA00022499"/>
    </source>
</evidence>
<dbReference type="GO" id="GO:0035591">
    <property type="term" value="F:signaling adaptor activity"/>
    <property type="evidence" value="ECO:0007669"/>
    <property type="project" value="UniProtKB-ARBA"/>
</dbReference>
<evidence type="ECO:0000256" key="10">
    <source>
        <dbReference type="ARBA" id="ARBA00022843"/>
    </source>
</evidence>
<dbReference type="GO" id="GO:0032727">
    <property type="term" value="P:positive regulation of interferon-alpha production"/>
    <property type="evidence" value="ECO:0007669"/>
    <property type="project" value="UniProtKB-ARBA"/>
</dbReference>
<evidence type="ECO:0000256" key="11">
    <source>
        <dbReference type="ARBA" id="ARBA00022859"/>
    </source>
</evidence>
<dbReference type="Pfam" id="PF16739">
    <property type="entry name" value="CARD_2"/>
    <property type="match status" value="1"/>
</dbReference>
<keyword evidence="11" id="KW-0391">Immunity</keyword>
<keyword evidence="15" id="KW-0472">Membrane</keyword>
<keyword evidence="17" id="KW-0576">Peroxisome</keyword>
<evidence type="ECO:0000256" key="3">
    <source>
        <dbReference type="ARBA" id="ARBA00022481"/>
    </source>
</evidence>
<evidence type="ECO:0000256" key="15">
    <source>
        <dbReference type="ARBA" id="ARBA00023136"/>
    </source>
</evidence>
<dbReference type="GO" id="GO:0051607">
    <property type="term" value="P:defense response to virus"/>
    <property type="evidence" value="ECO:0007669"/>
    <property type="project" value="UniProtKB-KW"/>
</dbReference>
<evidence type="ECO:0000256" key="19">
    <source>
        <dbReference type="ARBA" id="ARBA00071084"/>
    </source>
</evidence>
<keyword evidence="16" id="KW-0564">Palmitate</keyword>
<keyword evidence="10" id="KW-0832">Ubl conjugation</keyword>
<dbReference type="STRING" id="12930.A0A0Q3URN1"/>
<dbReference type="Proteomes" id="UP000051836">
    <property type="component" value="Unassembled WGS sequence"/>
</dbReference>
<evidence type="ECO:0000256" key="21">
    <source>
        <dbReference type="ARBA" id="ARBA00083233"/>
    </source>
</evidence>
<evidence type="ECO:0000259" key="22">
    <source>
        <dbReference type="Pfam" id="PF16739"/>
    </source>
</evidence>
<evidence type="ECO:0000256" key="9">
    <source>
        <dbReference type="ARBA" id="ARBA00022787"/>
    </source>
</evidence>
<dbReference type="GO" id="GO:0045087">
    <property type="term" value="P:innate immune response"/>
    <property type="evidence" value="ECO:0007669"/>
    <property type="project" value="UniProtKB-KW"/>
</dbReference>
<gene>
    <name evidence="23" type="ORF">AAES_116486</name>
</gene>
<dbReference type="InterPro" id="IPR031964">
    <property type="entry name" value="CARD_dom"/>
</dbReference>
<keyword evidence="4" id="KW-1017">Isopeptide bond</keyword>
<dbReference type="GO" id="GO:0005741">
    <property type="term" value="C:mitochondrial outer membrane"/>
    <property type="evidence" value="ECO:0007669"/>
    <property type="project" value="UniProtKB-SubCell"/>
</dbReference>
<dbReference type="GO" id="GO:0005777">
    <property type="term" value="C:peroxisome"/>
    <property type="evidence" value="ECO:0007669"/>
    <property type="project" value="UniProtKB-SubCell"/>
</dbReference>
<keyword evidence="6" id="KW-0945">Host-virus interaction</keyword>
<proteinExistence type="predicted"/>
<dbReference type="GO" id="GO:0070585">
    <property type="term" value="P:protein localization to mitochondrion"/>
    <property type="evidence" value="ECO:0007669"/>
    <property type="project" value="UniProtKB-ARBA"/>
</dbReference>
<keyword evidence="5" id="KW-0597">Phosphoprotein</keyword>
<protein>
    <recommendedName>
        <fullName evidence="19">Mitochondrial antiviral-signaling protein</fullName>
    </recommendedName>
    <alternativeName>
        <fullName evidence="20">Interferon beta promoter stimulator protein 1</fullName>
    </alternativeName>
    <alternativeName>
        <fullName evidence="21">Virus-induced-signaling adapter</fullName>
    </alternativeName>
</protein>
<dbReference type="GO" id="GO:0002230">
    <property type="term" value="P:positive regulation of defense response to virus by host"/>
    <property type="evidence" value="ECO:0007669"/>
    <property type="project" value="UniProtKB-ARBA"/>
</dbReference>
<comment type="subcellular location">
    <subcellularLocation>
        <location evidence="2">Mitochondrion outer membrane</location>
        <topology evidence="2">Single-pass membrane protein</topology>
    </subcellularLocation>
    <subcellularLocation>
        <location evidence="1">Peroxisome</location>
    </subcellularLocation>
</comment>
<evidence type="ECO:0000256" key="8">
    <source>
        <dbReference type="ARBA" id="ARBA00022692"/>
    </source>
</evidence>
<evidence type="ECO:0000256" key="20">
    <source>
        <dbReference type="ARBA" id="ARBA00082620"/>
    </source>
</evidence>
<keyword evidence="7" id="KW-0399">Innate immunity</keyword>
<evidence type="ECO:0000313" key="23">
    <source>
        <dbReference type="EMBL" id="KQK78306.1"/>
    </source>
</evidence>
<dbReference type="OrthoDB" id="9909785at2759"/>
<organism evidence="23 24">
    <name type="scientific">Amazona aestiva</name>
    <name type="common">Blue-fronted Amazon parrot</name>
    <dbReference type="NCBI Taxonomy" id="12930"/>
    <lineage>
        <taxon>Eukaryota</taxon>
        <taxon>Metazoa</taxon>
        <taxon>Chordata</taxon>
        <taxon>Craniata</taxon>
        <taxon>Vertebrata</taxon>
        <taxon>Euteleostomi</taxon>
        <taxon>Archelosauria</taxon>
        <taxon>Archosauria</taxon>
        <taxon>Dinosauria</taxon>
        <taxon>Saurischia</taxon>
        <taxon>Theropoda</taxon>
        <taxon>Coelurosauria</taxon>
        <taxon>Aves</taxon>
        <taxon>Neognathae</taxon>
        <taxon>Neoaves</taxon>
        <taxon>Telluraves</taxon>
        <taxon>Australaves</taxon>
        <taxon>Psittaciformes</taxon>
        <taxon>Psittacidae</taxon>
        <taxon>Amazona</taxon>
    </lineage>
</organism>
<dbReference type="GO" id="GO:0032755">
    <property type="term" value="P:positive regulation of interleukin-6 production"/>
    <property type="evidence" value="ECO:0007669"/>
    <property type="project" value="UniProtKB-ARBA"/>
</dbReference>
<dbReference type="AlphaFoldDB" id="A0A0Q3URN1"/>
<dbReference type="GO" id="GO:0002753">
    <property type="term" value="P:cytoplasmic pattern recognition receptor signaling pathway"/>
    <property type="evidence" value="ECO:0007669"/>
    <property type="project" value="UniProtKB-ARBA"/>
</dbReference>
<evidence type="ECO:0000256" key="16">
    <source>
        <dbReference type="ARBA" id="ARBA00023139"/>
    </source>
</evidence>
<evidence type="ECO:0000256" key="14">
    <source>
        <dbReference type="ARBA" id="ARBA00023128"/>
    </source>
</evidence>
<dbReference type="GO" id="GO:1900063">
    <property type="term" value="P:regulation of peroxisome organization"/>
    <property type="evidence" value="ECO:0007669"/>
    <property type="project" value="UniProtKB-ARBA"/>
</dbReference>
<evidence type="ECO:0000256" key="7">
    <source>
        <dbReference type="ARBA" id="ARBA00022588"/>
    </source>
</evidence>
<evidence type="ECO:0000256" key="2">
    <source>
        <dbReference type="ARBA" id="ARBA00004572"/>
    </source>
</evidence>
<sequence>MGFAEEKVYDYIMKNLRNFRNIRVASLADSLSCLTDADRDELHAREEARGSQATVYKFYQHLKCRQGWVRDLIEALRQNNAGDLADELQHVYDSWQPRR</sequence>
<keyword evidence="3" id="KW-0488">Methylation</keyword>
<keyword evidence="14" id="KW-0496">Mitochondrion</keyword>
<evidence type="ECO:0000256" key="5">
    <source>
        <dbReference type="ARBA" id="ARBA00022553"/>
    </source>
</evidence>
<evidence type="ECO:0000256" key="6">
    <source>
        <dbReference type="ARBA" id="ARBA00022581"/>
    </source>
</evidence>
<reference evidence="23 24" key="1">
    <citation type="submission" date="2015-10" db="EMBL/GenBank/DDBJ databases">
        <authorList>
            <person name="Gilbert D.G."/>
        </authorList>
    </citation>
    <scope>NUCLEOTIDE SEQUENCE [LARGE SCALE GENOMIC DNA]</scope>
    <source>
        <strain evidence="23">FVVF132</strain>
    </source>
</reference>
<dbReference type="EMBL" id="LMAW01002676">
    <property type="protein sequence ID" value="KQK78306.1"/>
    <property type="molecule type" value="Genomic_DNA"/>
</dbReference>
<accession>A0A0Q3URN1</accession>
<keyword evidence="13" id="KW-0051">Antiviral defense</keyword>
<dbReference type="GO" id="GO:1900227">
    <property type="term" value="P:positive regulation of NLRP3 inflammasome complex assembly"/>
    <property type="evidence" value="ECO:0007669"/>
    <property type="project" value="UniProtKB-ARBA"/>
</dbReference>
<dbReference type="GO" id="GO:0032728">
    <property type="term" value="P:positive regulation of interferon-beta production"/>
    <property type="evidence" value="ECO:0007669"/>
    <property type="project" value="UniProtKB-ARBA"/>
</dbReference>
<evidence type="ECO:0000313" key="24">
    <source>
        <dbReference type="Proteomes" id="UP000051836"/>
    </source>
</evidence>